<organism evidence="2 4">
    <name type="scientific">Acetobacter cibinongensis</name>
    <dbReference type="NCBI Taxonomy" id="146475"/>
    <lineage>
        <taxon>Bacteria</taxon>
        <taxon>Pseudomonadati</taxon>
        <taxon>Pseudomonadota</taxon>
        <taxon>Alphaproteobacteria</taxon>
        <taxon>Acetobacterales</taxon>
        <taxon>Acetobacteraceae</taxon>
        <taxon>Acetobacter</taxon>
    </lineage>
</organism>
<protein>
    <submittedName>
        <fullName evidence="2">Uncharacterized protein</fullName>
    </submittedName>
</protein>
<evidence type="ECO:0000313" key="2">
    <source>
        <dbReference type="EMBL" id="GAN60283.1"/>
    </source>
</evidence>
<evidence type="ECO:0000313" key="5">
    <source>
        <dbReference type="Proteomes" id="UP000321891"/>
    </source>
</evidence>
<feature type="region of interest" description="Disordered" evidence="1">
    <location>
        <begin position="1"/>
        <end position="50"/>
    </location>
</feature>
<dbReference type="EMBL" id="BJVU01000002">
    <property type="protein sequence ID" value="GEL57987.1"/>
    <property type="molecule type" value="Genomic_DNA"/>
</dbReference>
<reference evidence="3 5" key="2">
    <citation type="submission" date="2019-07" db="EMBL/GenBank/DDBJ databases">
        <title>Whole genome shotgun sequence of Acetobacter cibinongensis NBRC 16605.</title>
        <authorList>
            <person name="Hosoyama A."/>
            <person name="Uohara A."/>
            <person name="Ohji S."/>
            <person name="Ichikawa N."/>
        </authorList>
    </citation>
    <scope>NUCLEOTIDE SEQUENCE [LARGE SCALE GENOMIC DNA]</scope>
    <source>
        <strain evidence="3 5">NBRC 16605</strain>
    </source>
</reference>
<dbReference type="Proteomes" id="UP000032671">
    <property type="component" value="Unassembled WGS sequence"/>
</dbReference>
<name>A0A0D6N3Z9_9PROT</name>
<reference evidence="2 4" key="1">
    <citation type="submission" date="2012-11" db="EMBL/GenBank/DDBJ databases">
        <title>Whole genome sequence of Acetobacter cibinongensis 4H-1.</title>
        <authorList>
            <person name="Azuma Y."/>
            <person name="Higashiura N."/>
            <person name="Hirakawa H."/>
            <person name="Matsushita K."/>
        </authorList>
    </citation>
    <scope>NUCLEOTIDE SEQUENCE [LARGE SCALE GENOMIC DNA]</scope>
    <source>
        <strain evidence="2 4">4H-1</strain>
    </source>
</reference>
<dbReference type="STRING" id="1231339.Abci_011_013"/>
<accession>A0A0D6N3Z9</accession>
<evidence type="ECO:0000313" key="3">
    <source>
        <dbReference type="EMBL" id="GEL57987.1"/>
    </source>
</evidence>
<dbReference type="RefSeq" id="WP_158319782.1">
    <property type="nucleotide sequence ID" value="NZ_BAMV01000011.1"/>
</dbReference>
<gene>
    <name evidence="2" type="ORF">Abci_011_013</name>
    <name evidence="3" type="ORF">ACI01nite_05890</name>
</gene>
<evidence type="ECO:0000256" key="1">
    <source>
        <dbReference type="SAM" id="MobiDB-lite"/>
    </source>
</evidence>
<evidence type="ECO:0000313" key="4">
    <source>
        <dbReference type="Proteomes" id="UP000032671"/>
    </source>
</evidence>
<dbReference type="AlphaFoldDB" id="A0A0D6N3Z9"/>
<feature type="compositionally biased region" description="Polar residues" evidence="1">
    <location>
        <begin position="1"/>
        <end position="15"/>
    </location>
</feature>
<proteinExistence type="predicted"/>
<keyword evidence="5" id="KW-1185">Reference proteome</keyword>
<sequence>MTLSRSNEGLKTTQARPAPVTTGENDMNGGYISTLPAAKRQTARRVTRPA</sequence>
<accession>A0A6N3SML5</accession>
<dbReference type="Proteomes" id="UP000321891">
    <property type="component" value="Unassembled WGS sequence"/>
</dbReference>
<comment type="caution">
    <text evidence="2">The sequence shown here is derived from an EMBL/GenBank/DDBJ whole genome shotgun (WGS) entry which is preliminary data.</text>
</comment>
<feature type="compositionally biased region" description="Basic residues" evidence="1">
    <location>
        <begin position="41"/>
        <end position="50"/>
    </location>
</feature>
<dbReference type="EMBL" id="BAMV01000011">
    <property type="protein sequence ID" value="GAN60283.1"/>
    <property type="molecule type" value="Genomic_DNA"/>
</dbReference>